<sequence>MAQITPGARLDGGNVLRRDFVSLLGAGQSFFSSLFSPAIATKAHGDPADSNTTPAPAPASIPTPAGNAPTVVSQTEPAVQTTQQTDQTAAPTTQATEATSMPDETPTITDVASTPVTLVTATSSTRDASSAELGNTQLVSSTPVLENTSPTSTVLSPISTSSPNVASTTVSHKHPSNAGLIAAVTTVVLLLLISIAALAYFYVRRRRRRKAALEHVESKTIDRRASSTTISSVDQAESSIERAEAVSLPLYTPSKANLVIPPARARLRELGFIRPDSVVSRDSRTSRAASWRDSSPQPRYGPLQSPAPDSACRHGSKVGAELEQFNSLVLPPSLVAGQRPASGAAAPNRSSVYELWFQPLNRPRPPSDPGPTQGAGVSRSPALKTPVEDGRWLTRKPVPAQLDPATDA</sequence>
<feature type="transmembrane region" description="Helical" evidence="2">
    <location>
        <begin position="180"/>
        <end position="203"/>
    </location>
</feature>
<keyword evidence="2" id="KW-0812">Transmembrane</keyword>
<feature type="compositionally biased region" description="Low complexity" evidence="1">
    <location>
        <begin position="286"/>
        <end position="295"/>
    </location>
</feature>
<accession>A0A0D2A526</accession>
<dbReference type="RefSeq" id="XP_016211737.1">
    <property type="nucleotide sequence ID" value="XM_016360398.1"/>
</dbReference>
<name>A0A0D2A526_9PEZI</name>
<dbReference type="VEuPathDB" id="FungiDB:PV09_06717"/>
<feature type="region of interest" description="Disordered" evidence="1">
    <location>
        <begin position="356"/>
        <end position="408"/>
    </location>
</feature>
<dbReference type="EMBL" id="KN847552">
    <property type="protein sequence ID" value="KIW01868.1"/>
    <property type="molecule type" value="Genomic_DNA"/>
</dbReference>
<evidence type="ECO:0000313" key="3">
    <source>
        <dbReference type="EMBL" id="KIW01868.1"/>
    </source>
</evidence>
<feature type="compositionally biased region" description="Polar residues" evidence="1">
    <location>
        <begin position="132"/>
        <end position="160"/>
    </location>
</feature>
<dbReference type="InParanoid" id="A0A0D2A526"/>
<evidence type="ECO:0000256" key="2">
    <source>
        <dbReference type="SAM" id="Phobius"/>
    </source>
</evidence>
<feature type="region of interest" description="Disordered" evidence="1">
    <location>
        <begin position="283"/>
        <end position="316"/>
    </location>
</feature>
<evidence type="ECO:0000256" key="1">
    <source>
        <dbReference type="SAM" id="MobiDB-lite"/>
    </source>
</evidence>
<protein>
    <submittedName>
        <fullName evidence="3">Uncharacterized protein</fullName>
    </submittedName>
</protein>
<feature type="compositionally biased region" description="Low complexity" evidence="1">
    <location>
        <begin position="120"/>
        <end position="131"/>
    </location>
</feature>
<dbReference type="HOGENOM" id="CLU_674741_0_0_1"/>
<gene>
    <name evidence="3" type="ORF">PV09_06717</name>
</gene>
<evidence type="ECO:0000313" key="4">
    <source>
        <dbReference type="Proteomes" id="UP000053259"/>
    </source>
</evidence>
<keyword evidence="4" id="KW-1185">Reference proteome</keyword>
<keyword evidence="2" id="KW-1133">Transmembrane helix</keyword>
<dbReference type="GeneID" id="27314690"/>
<organism evidence="3 4">
    <name type="scientific">Verruconis gallopava</name>
    <dbReference type="NCBI Taxonomy" id="253628"/>
    <lineage>
        <taxon>Eukaryota</taxon>
        <taxon>Fungi</taxon>
        <taxon>Dikarya</taxon>
        <taxon>Ascomycota</taxon>
        <taxon>Pezizomycotina</taxon>
        <taxon>Dothideomycetes</taxon>
        <taxon>Pleosporomycetidae</taxon>
        <taxon>Venturiales</taxon>
        <taxon>Sympoventuriaceae</taxon>
        <taxon>Verruconis</taxon>
    </lineage>
</organism>
<feature type="compositionally biased region" description="Polar residues" evidence="1">
    <location>
        <begin position="106"/>
        <end position="119"/>
    </location>
</feature>
<dbReference type="AlphaFoldDB" id="A0A0D2A526"/>
<keyword evidence="2" id="KW-0472">Membrane</keyword>
<dbReference type="Proteomes" id="UP000053259">
    <property type="component" value="Unassembled WGS sequence"/>
</dbReference>
<feature type="region of interest" description="Disordered" evidence="1">
    <location>
        <begin position="43"/>
        <end position="160"/>
    </location>
</feature>
<feature type="compositionally biased region" description="Low complexity" evidence="1">
    <location>
        <begin position="78"/>
        <end position="99"/>
    </location>
</feature>
<reference evidence="3 4" key="1">
    <citation type="submission" date="2015-01" db="EMBL/GenBank/DDBJ databases">
        <title>The Genome Sequence of Ochroconis gallopava CBS43764.</title>
        <authorList>
            <consortium name="The Broad Institute Genomics Platform"/>
            <person name="Cuomo C."/>
            <person name="de Hoog S."/>
            <person name="Gorbushina A."/>
            <person name="Stielow B."/>
            <person name="Teixiera M."/>
            <person name="Abouelleil A."/>
            <person name="Chapman S.B."/>
            <person name="Priest M."/>
            <person name="Young S.K."/>
            <person name="Wortman J."/>
            <person name="Nusbaum C."/>
            <person name="Birren B."/>
        </authorList>
    </citation>
    <scope>NUCLEOTIDE SEQUENCE [LARGE SCALE GENOMIC DNA]</scope>
    <source>
        <strain evidence="3 4">CBS 43764</strain>
    </source>
</reference>
<proteinExistence type="predicted"/>